<name>A0A150WNA4_BDEBC</name>
<sequence>MQKLLFFAVTLFFISNANSAALFGGGKSINMDDGGESAEMGSGGDCLTVPSHVLKAYETAKSFSESCPAAALSSGKKIVINDYSGQGRETMYIFDQNRKCIDSMYISYGDGSGSTKSESSTSCSTGGSGKTPAGMHITGPHSGKSYNGKNSLKLAGLSGQGSAGRQILIHASKWKLPAGVSQGCTGVPQDKLYKVMGLLGYGSLVYNYFGNEAKARGCGSNAGAEKPPECKPEGYARQIARTANRARLSVDPSEGRDGGGITPGGNSSGPARGSSNRGQRGAN</sequence>
<feature type="signal peptide" evidence="2">
    <location>
        <begin position="1"/>
        <end position="20"/>
    </location>
</feature>
<reference evidence="3 4" key="1">
    <citation type="submission" date="2016-03" db="EMBL/GenBank/DDBJ databases">
        <authorList>
            <person name="Ploux O."/>
        </authorList>
    </citation>
    <scope>NUCLEOTIDE SEQUENCE [LARGE SCALE GENOMIC DNA]</scope>
    <source>
        <strain evidence="3 4">R0</strain>
    </source>
</reference>
<dbReference type="Gene3D" id="2.40.440.10">
    <property type="entry name" value="L,D-transpeptidase catalytic domain-like"/>
    <property type="match status" value="1"/>
</dbReference>
<feature type="compositionally biased region" description="Polar residues" evidence="1">
    <location>
        <begin position="273"/>
        <end position="283"/>
    </location>
</feature>
<evidence type="ECO:0000256" key="1">
    <source>
        <dbReference type="SAM" id="MobiDB-lite"/>
    </source>
</evidence>
<comment type="caution">
    <text evidence="3">The sequence shown here is derived from an EMBL/GenBank/DDBJ whole genome shotgun (WGS) entry which is preliminary data.</text>
</comment>
<dbReference type="InterPro" id="IPR038063">
    <property type="entry name" value="Transpep_catalytic_dom"/>
</dbReference>
<gene>
    <name evidence="3" type="ORF">AZI86_02570</name>
</gene>
<feature type="chain" id="PRO_5007573476" description="YkuD domain-containing protein" evidence="2">
    <location>
        <begin position="21"/>
        <end position="283"/>
    </location>
</feature>
<proteinExistence type="predicted"/>
<dbReference type="InterPro" id="IPR032676">
    <property type="entry name" value="YkuD_2"/>
</dbReference>
<evidence type="ECO:0008006" key="5">
    <source>
        <dbReference type="Google" id="ProtNLM"/>
    </source>
</evidence>
<dbReference type="EMBL" id="LUKE01000001">
    <property type="protein sequence ID" value="KYG65971.1"/>
    <property type="molecule type" value="Genomic_DNA"/>
</dbReference>
<feature type="region of interest" description="Disordered" evidence="1">
    <location>
        <begin position="241"/>
        <end position="283"/>
    </location>
</feature>
<feature type="compositionally biased region" description="Low complexity" evidence="1">
    <location>
        <begin position="113"/>
        <end position="125"/>
    </location>
</feature>
<dbReference type="OrthoDB" id="9787225at2"/>
<evidence type="ECO:0000313" key="3">
    <source>
        <dbReference type="EMBL" id="KYG65971.1"/>
    </source>
</evidence>
<organism evidence="3 4">
    <name type="scientific">Bdellovibrio bacteriovorus</name>
    <dbReference type="NCBI Taxonomy" id="959"/>
    <lineage>
        <taxon>Bacteria</taxon>
        <taxon>Pseudomonadati</taxon>
        <taxon>Bdellovibrionota</taxon>
        <taxon>Bdellovibrionia</taxon>
        <taxon>Bdellovibrionales</taxon>
        <taxon>Pseudobdellovibrionaceae</taxon>
        <taxon>Bdellovibrio</taxon>
    </lineage>
</organism>
<keyword evidence="4" id="KW-1185">Reference proteome</keyword>
<evidence type="ECO:0000313" key="4">
    <source>
        <dbReference type="Proteomes" id="UP000075320"/>
    </source>
</evidence>
<evidence type="ECO:0000256" key="2">
    <source>
        <dbReference type="SAM" id="SignalP"/>
    </source>
</evidence>
<feature type="region of interest" description="Disordered" evidence="1">
    <location>
        <begin position="112"/>
        <end position="134"/>
    </location>
</feature>
<keyword evidence="2" id="KW-0732">Signal</keyword>
<accession>A0A150WNA4</accession>
<dbReference type="Proteomes" id="UP000075320">
    <property type="component" value="Unassembled WGS sequence"/>
</dbReference>
<dbReference type="AlphaFoldDB" id="A0A150WNA4"/>
<dbReference type="Pfam" id="PF13645">
    <property type="entry name" value="YkuD_2"/>
    <property type="match status" value="1"/>
</dbReference>
<protein>
    <recommendedName>
        <fullName evidence="5">YkuD domain-containing protein</fullName>
    </recommendedName>
</protein>
<dbReference type="RefSeq" id="WP_061833531.1">
    <property type="nucleotide sequence ID" value="NZ_LUKE01000001.1"/>
</dbReference>
<feature type="compositionally biased region" description="Gly residues" evidence="1">
    <location>
        <begin position="258"/>
        <end position="267"/>
    </location>
</feature>